<dbReference type="CDD" id="cd06225">
    <property type="entry name" value="HAMP"/>
    <property type="match status" value="1"/>
</dbReference>
<keyword evidence="6" id="KW-0808">Transferase</keyword>
<keyword evidence="7 14" id="KW-0812">Transmembrane</keyword>
<protein>
    <recommendedName>
        <fullName evidence="3">histidine kinase</fullName>
        <ecNumber evidence="3">2.7.13.3</ecNumber>
    </recommendedName>
</protein>
<proteinExistence type="predicted"/>
<evidence type="ECO:0000256" key="14">
    <source>
        <dbReference type="SAM" id="Phobius"/>
    </source>
</evidence>
<dbReference type="Gene3D" id="3.30.565.10">
    <property type="entry name" value="Histidine kinase-like ATPase, C-terminal domain"/>
    <property type="match status" value="1"/>
</dbReference>
<organism evidence="17 18">
    <name type="scientific">Alkalicella caledoniensis</name>
    <dbReference type="NCBI Taxonomy" id="2731377"/>
    <lineage>
        <taxon>Bacteria</taxon>
        <taxon>Bacillati</taxon>
        <taxon>Bacillota</taxon>
        <taxon>Clostridia</taxon>
        <taxon>Eubacteriales</taxon>
        <taxon>Proteinivoracaceae</taxon>
        <taxon>Alkalicella</taxon>
    </lineage>
</organism>
<evidence type="ECO:0000259" key="16">
    <source>
        <dbReference type="PROSITE" id="PS50885"/>
    </source>
</evidence>
<dbReference type="GO" id="GO:0005524">
    <property type="term" value="F:ATP binding"/>
    <property type="evidence" value="ECO:0007669"/>
    <property type="project" value="UniProtKB-KW"/>
</dbReference>
<dbReference type="KEGG" id="acae:HYG86_04415"/>
<dbReference type="InterPro" id="IPR003594">
    <property type="entry name" value="HATPase_dom"/>
</dbReference>
<dbReference type="PANTHER" id="PTHR45528:SF1">
    <property type="entry name" value="SENSOR HISTIDINE KINASE CPXA"/>
    <property type="match status" value="1"/>
</dbReference>
<dbReference type="InterPro" id="IPR036890">
    <property type="entry name" value="HATPase_C_sf"/>
</dbReference>
<evidence type="ECO:0000256" key="10">
    <source>
        <dbReference type="ARBA" id="ARBA00022840"/>
    </source>
</evidence>
<dbReference type="Proteomes" id="UP000516160">
    <property type="component" value="Chromosome"/>
</dbReference>
<dbReference type="EMBL" id="CP058559">
    <property type="protein sequence ID" value="QNO14069.1"/>
    <property type="molecule type" value="Genomic_DNA"/>
</dbReference>
<comment type="catalytic activity">
    <reaction evidence="1">
        <text>ATP + protein L-histidine = ADP + protein N-phospho-L-histidine.</text>
        <dbReference type="EC" id="2.7.13.3"/>
    </reaction>
</comment>
<keyword evidence="12" id="KW-0902">Two-component regulatory system</keyword>
<evidence type="ECO:0000256" key="13">
    <source>
        <dbReference type="ARBA" id="ARBA00023136"/>
    </source>
</evidence>
<evidence type="ECO:0000256" key="3">
    <source>
        <dbReference type="ARBA" id="ARBA00012438"/>
    </source>
</evidence>
<dbReference type="PRINTS" id="PR00344">
    <property type="entry name" value="BCTRLSENSOR"/>
</dbReference>
<dbReference type="SUPFAM" id="SSF55874">
    <property type="entry name" value="ATPase domain of HSP90 chaperone/DNA topoisomerase II/histidine kinase"/>
    <property type="match status" value="1"/>
</dbReference>
<dbReference type="SUPFAM" id="SSF158472">
    <property type="entry name" value="HAMP domain-like"/>
    <property type="match status" value="1"/>
</dbReference>
<accession>A0A7G9W5V7</accession>
<dbReference type="CDD" id="cd00082">
    <property type="entry name" value="HisKA"/>
    <property type="match status" value="1"/>
</dbReference>
<keyword evidence="18" id="KW-1185">Reference proteome</keyword>
<dbReference type="EC" id="2.7.13.3" evidence="3"/>
<dbReference type="CDD" id="cd00075">
    <property type="entry name" value="HATPase"/>
    <property type="match status" value="1"/>
</dbReference>
<dbReference type="InterPro" id="IPR036097">
    <property type="entry name" value="HisK_dim/P_sf"/>
</dbReference>
<dbReference type="GO" id="GO:0000155">
    <property type="term" value="F:phosphorelay sensor kinase activity"/>
    <property type="evidence" value="ECO:0007669"/>
    <property type="project" value="InterPro"/>
</dbReference>
<dbReference type="InterPro" id="IPR003660">
    <property type="entry name" value="HAMP_dom"/>
</dbReference>
<keyword evidence="4" id="KW-1003">Cell membrane</keyword>
<evidence type="ECO:0000256" key="2">
    <source>
        <dbReference type="ARBA" id="ARBA00004651"/>
    </source>
</evidence>
<dbReference type="FunFam" id="3.30.565.10:FF:000006">
    <property type="entry name" value="Sensor histidine kinase WalK"/>
    <property type="match status" value="1"/>
</dbReference>
<dbReference type="InterPro" id="IPR005467">
    <property type="entry name" value="His_kinase_dom"/>
</dbReference>
<feature type="transmembrane region" description="Helical" evidence="14">
    <location>
        <begin position="160"/>
        <end position="180"/>
    </location>
</feature>
<evidence type="ECO:0000256" key="7">
    <source>
        <dbReference type="ARBA" id="ARBA00022692"/>
    </source>
</evidence>
<keyword evidence="8" id="KW-0547">Nucleotide-binding</keyword>
<dbReference type="Pfam" id="PF00512">
    <property type="entry name" value="HisKA"/>
    <property type="match status" value="1"/>
</dbReference>
<evidence type="ECO:0000256" key="4">
    <source>
        <dbReference type="ARBA" id="ARBA00022475"/>
    </source>
</evidence>
<dbReference type="SMART" id="SM00388">
    <property type="entry name" value="HisKA"/>
    <property type="match status" value="1"/>
</dbReference>
<evidence type="ECO:0000259" key="15">
    <source>
        <dbReference type="PROSITE" id="PS50109"/>
    </source>
</evidence>
<keyword evidence="11 14" id="KW-1133">Transmembrane helix</keyword>
<dbReference type="PROSITE" id="PS50109">
    <property type="entry name" value="HIS_KIN"/>
    <property type="match status" value="1"/>
</dbReference>
<dbReference type="InterPro" id="IPR050398">
    <property type="entry name" value="HssS/ArlS-like"/>
</dbReference>
<feature type="domain" description="HAMP" evidence="16">
    <location>
        <begin position="181"/>
        <end position="233"/>
    </location>
</feature>
<evidence type="ECO:0000256" key="6">
    <source>
        <dbReference type="ARBA" id="ARBA00022679"/>
    </source>
</evidence>
<evidence type="ECO:0000313" key="17">
    <source>
        <dbReference type="EMBL" id="QNO14069.1"/>
    </source>
</evidence>
<dbReference type="Gene3D" id="6.10.340.10">
    <property type="match status" value="1"/>
</dbReference>
<dbReference type="RefSeq" id="WP_213167732.1">
    <property type="nucleotide sequence ID" value="NZ_CP058559.1"/>
</dbReference>
<reference evidence="17 18" key="1">
    <citation type="submission" date="2020-07" db="EMBL/GenBank/DDBJ databases">
        <title>Alkalicella. sp. LB2 genome.</title>
        <authorList>
            <person name="Postec A."/>
            <person name="Quemeneur M."/>
        </authorList>
    </citation>
    <scope>NUCLEOTIDE SEQUENCE [LARGE SCALE GENOMIC DNA]</scope>
    <source>
        <strain evidence="17 18">LB2</strain>
    </source>
</reference>
<dbReference type="SMART" id="SM00387">
    <property type="entry name" value="HATPase_c"/>
    <property type="match status" value="1"/>
</dbReference>
<dbReference type="PANTHER" id="PTHR45528">
    <property type="entry name" value="SENSOR HISTIDINE KINASE CPXA"/>
    <property type="match status" value="1"/>
</dbReference>
<dbReference type="SUPFAM" id="SSF47384">
    <property type="entry name" value="Homodimeric domain of signal transducing histidine kinase"/>
    <property type="match status" value="1"/>
</dbReference>
<dbReference type="Gene3D" id="1.10.287.130">
    <property type="match status" value="1"/>
</dbReference>
<evidence type="ECO:0000256" key="11">
    <source>
        <dbReference type="ARBA" id="ARBA00022989"/>
    </source>
</evidence>
<evidence type="ECO:0000256" key="1">
    <source>
        <dbReference type="ARBA" id="ARBA00000085"/>
    </source>
</evidence>
<dbReference type="PROSITE" id="PS50885">
    <property type="entry name" value="HAMP"/>
    <property type="match status" value="1"/>
</dbReference>
<keyword evidence="9 17" id="KW-0418">Kinase</keyword>
<dbReference type="InterPro" id="IPR003661">
    <property type="entry name" value="HisK_dim/P_dom"/>
</dbReference>
<feature type="transmembrane region" description="Helical" evidence="14">
    <location>
        <begin position="7"/>
        <end position="26"/>
    </location>
</feature>
<keyword evidence="10" id="KW-0067">ATP-binding</keyword>
<dbReference type="GO" id="GO:0005886">
    <property type="term" value="C:plasma membrane"/>
    <property type="evidence" value="ECO:0007669"/>
    <property type="project" value="UniProtKB-SubCell"/>
</dbReference>
<evidence type="ECO:0000313" key="18">
    <source>
        <dbReference type="Proteomes" id="UP000516160"/>
    </source>
</evidence>
<evidence type="ECO:0000256" key="9">
    <source>
        <dbReference type="ARBA" id="ARBA00022777"/>
    </source>
</evidence>
<gene>
    <name evidence="17" type="ORF">HYG86_04415</name>
</gene>
<sequence length="453" mass="52828">MKIRNQLWIIFTSVFLIISIAVYIVVENMYEQSLQGGYEQIAITQGSTILDRLVETYPDTPNRSIGYLEVYGEQLNTRLIMLDHERRVYADGFRQLDLGTQLNLDMVTQNFEMGSIFSEADYSYIQYTMLPFENLGRQGYLLMVQESEQLYTDIKIFRDWMVKVLITAILAFFFISYLVASWFSKPIRQMITHLKKITPEKRTFSMRYKRKDEIKDLIDTTENMVEQLNLYDDRQRRFLSTSSHELKTPLATMQLIIGNLPYVGDDKDTFNEFVQDLSFQVEKMKNMVDQLLQINRMWDSHLQKEQIATGDIQDYIVQSFQHIAQNKDIKIEFDVDEVKLYVDRTFFLRGIENLVSNAIRYSSKGKKVEIKVKREKDVNKISVCDQGIGISPENLPHIFEPFYRANDATAYNQEGSGLGLTIVKQMIDMHKGKVEIETKLGQGTCVHLLLPTM</sequence>
<dbReference type="Pfam" id="PF02518">
    <property type="entry name" value="HATPase_c"/>
    <property type="match status" value="1"/>
</dbReference>
<evidence type="ECO:0000256" key="12">
    <source>
        <dbReference type="ARBA" id="ARBA00023012"/>
    </source>
</evidence>
<feature type="domain" description="Histidine kinase" evidence="15">
    <location>
        <begin position="241"/>
        <end position="453"/>
    </location>
</feature>
<keyword evidence="5" id="KW-0597">Phosphoprotein</keyword>
<dbReference type="InterPro" id="IPR004358">
    <property type="entry name" value="Sig_transdc_His_kin-like_C"/>
</dbReference>
<evidence type="ECO:0000256" key="5">
    <source>
        <dbReference type="ARBA" id="ARBA00022553"/>
    </source>
</evidence>
<keyword evidence="13 14" id="KW-0472">Membrane</keyword>
<evidence type="ECO:0000256" key="8">
    <source>
        <dbReference type="ARBA" id="ARBA00022741"/>
    </source>
</evidence>
<name>A0A7G9W5V7_ALKCA</name>
<dbReference type="AlphaFoldDB" id="A0A7G9W5V7"/>
<comment type="subcellular location">
    <subcellularLocation>
        <location evidence="2">Cell membrane</location>
        <topology evidence="2">Multi-pass membrane protein</topology>
    </subcellularLocation>
</comment>